<protein>
    <submittedName>
        <fullName evidence="1">Uncharacterized protein</fullName>
    </submittedName>
</protein>
<dbReference type="HOGENOM" id="CLU_3283019_0_0_2"/>
<evidence type="ECO:0000313" key="2">
    <source>
        <dbReference type="Proteomes" id="UP000008386"/>
    </source>
</evidence>
<name>F8AFQ2_PYRYC</name>
<dbReference type="Proteomes" id="UP000008386">
    <property type="component" value="Chromosome"/>
</dbReference>
<dbReference type="KEGG" id="pya:PYCH_13580"/>
<keyword evidence="2" id="KW-1185">Reference proteome</keyword>
<organism evidence="1 2">
    <name type="scientific">Pyrococcus yayanosii (strain CH1 / JCM 16557)</name>
    <dbReference type="NCBI Taxonomy" id="529709"/>
    <lineage>
        <taxon>Archaea</taxon>
        <taxon>Methanobacteriati</taxon>
        <taxon>Methanobacteriota</taxon>
        <taxon>Thermococci</taxon>
        <taxon>Thermococcales</taxon>
        <taxon>Thermococcaceae</taxon>
        <taxon>Pyrococcus</taxon>
    </lineage>
</organism>
<accession>F8AFQ2</accession>
<reference evidence="1 2" key="1">
    <citation type="journal article" date="2011" name="J. Bacteriol.">
        <title>Complete genome sequence of the obligate piezophilic hyperthermophilic archaeon Pyrococcus yayanosii CH1.</title>
        <authorList>
            <person name="Jun X."/>
            <person name="Lupeng L."/>
            <person name="Minjuan X."/>
            <person name="Oger P."/>
            <person name="Fengping W."/>
            <person name="Jebbar M."/>
            <person name="Xiang X."/>
        </authorList>
    </citation>
    <scope>NUCLEOTIDE SEQUENCE [LARGE SCALE GENOMIC DNA]</scope>
    <source>
        <strain evidence="2">CH1 / JCM 16557</strain>
    </source>
</reference>
<sequence>MHKKAKLQARHYINTVKKLYEPIRTGSLMRTPQTSPLARG</sequence>
<gene>
    <name evidence="1" type="ordered locus">PYCH_13580</name>
</gene>
<proteinExistence type="predicted"/>
<dbReference type="EMBL" id="CP002779">
    <property type="protein sequence ID" value="AEH25028.1"/>
    <property type="molecule type" value="Genomic_DNA"/>
</dbReference>
<evidence type="ECO:0000313" key="1">
    <source>
        <dbReference type="EMBL" id="AEH25028.1"/>
    </source>
</evidence>
<dbReference type="AlphaFoldDB" id="F8AFQ2"/>